<keyword evidence="2" id="KW-0472">Membrane</keyword>
<keyword evidence="2" id="KW-1133">Transmembrane helix</keyword>
<feature type="transmembrane region" description="Helical" evidence="2">
    <location>
        <begin position="89"/>
        <end position="108"/>
    </location>
</feature>
<dbReference type="EMBL" id="JH431176">
    <property type="status" value="NOT_ANNOTATED_CDS"/>
    <property type="molecule type" value="Genomic_DNA"/>
</dbReference>
<keyword evidence="4" id="KW-1185">Reference proteome</keyword>
<keyword evidence="2" id="KW-0812">Transmembrane</keyword>
<evidence type="ECO:0000313" key="4">
    <source>
        <dbReference type="Proteomes" id="UP000014500"/>
    </source>
</evidence>
<feature type="region of interest" description="Disordered" evidence="1">
    <location>
        <begin position="158"/>
        <end position="178"/>
    </location>
</feature>
<feature type="compositionally biased region" description="Low complexity" evidence="1">
    <location>
        <begin position="165"/>
        <end position="178"/>
    </location>
</feature>
<reference evidence="3" key="2">
    <citation type="submission" date="2015-02" db="UniProtKB">
        <authorList>
            <consortium name="EnsemblMetazoa"/>
        </authorList>
    </citation>
    <scope>IDENTIFICATION</scope>
</reference>
<dbReference type="HOGENOM" id="CLU_1257488_0_0_1"/>
<dbReference type="AlphaFoldDB" id="T1INI7"/>
<feature type="transmembrane region" description="Helical" evidence="2">
    <location>
        <begin position="120"/>
        <end position="138"/>
    </location>
</feature>
<evidence type="ECO:0000313" key="3">
    <source>
        <dbReference type="EnsemblMetazoa" id="SMAR002566-PA"/>
    </source>
</evidence>
<evidence type="ECO:0000256" key="2">
    <source>
        <dbReference type="SAM" id="Phobius"/>
    </source>
</evidence>
<dbReference type="EnsemblMetazoa" id="SMAR002566-RA">
    <property type="protein sequence ID" value="SMAR002566-PA"/>
    <property type="gene ID" value="SMAR002566"/>
</dbReference>
<dbReference type="Proteomes" id="UP000014500">
    <property type="component" value="Unassembled WGS sequence"/>
</dbReference>
<evidence type="ECO:0000256" key="1">
    <source>
        <dbReference type="SAM" id="MobiDB-lite"/>
    </source>
</evidence>
<accession>T1INI7</accession>
<name>T1INI7_STRMM</name>
<reference evidence="4" key="1">
    <citation type="submission" date="2011-05" db="EMBL/GenBank/DDBJ databases">
        <authorList>
            <person name="Richards S.R."/>
            <person name="Qu J."/>
            <person name="Jiang H."/>
            <person name="Jhangiani S.N."/>
            <person name="Agravi P."/>
            <person name="Goodspeed R."/>
            <person name="Gross S."/>
            <person name="Mandapat C."/>
            <person name="Jackson L."/>
            <person name="Mathew T."/>
            <person name="Pu L."/>
            <person name="Thornton R."/>
            <person name="Saada N."/>
            <person name="Wilczek-Boney K.B."/>
            <person name="Lee S."/>
            <person name="Kovar C."/>
            <person name="Wu Y."/>
            <person name="Scherer S.E."/>
            <person name="Worley K.C."/>
            <person name="Muzny D.M."/>
            <person name="Gibbs R."/>
        </authorList>
    </citation>
    <scope>NUCLEOTIDE SEQUENCE</scope>
    <source>
        <strain evidence="4">Brora</strain>
    </source>
</reference>
<protein>
    <submittedName>
        <fullName evidence="3">Uncharacterized protein</fullName>
    </submittedName>
</protein>
<organism evidence="3 4">
    <name type="scientific">Strigamia maritima</name>
    <name type="common">European centipede</name>
    <name type="synonym">Geophilus maritimus</name>
    <dbReference type="NCBI Taxonomy" id="126957"/>
    <lineage>
        <taxon>Eukaryota</taxon>
        <taxon>Metazoa</taxon>
        <taxon>Ecdysozoa</taxon>
        <taxon>Arthropoda</taxon>
        <taxon>Myriapoda</taxon>
        <taxon>Chilopoda</taxon>
        <taxon>Pleurostigmophora</taxon>
        <taxon>Geophilomorpha</taxon>
        <taxon>Linotaeniidae</taxon>
        <taxon>Strigamia</taxon>
    </lineage>
</organism>
<sequence>MISAMPAVALRRERVSKIPWKRNGKGGQPPALVEYYHNKISKIANFPPTRRTYSASNSLETPDGENPPYSFEEYEQAGRCRRCCYHFTLFHVGCFFLAGGLIILFISVGSIKADMMPLRVTGSSLVAFGALLCLIWTVCCRQPEAVIYGLRHSDSLVSRAPNSATTPENTLSPTVTTTTLEGPEETPMLNGGIAMSPSTGVVLADAEETDDLLLASAIKV</sequence>
<proteinExistence type="predicted"/>